<dbReference type="Proteomes" id="UP000475117">
    <property type="component" value="Chromosome"/>
</dbReference>
<name>A0A6B3LC24_9BACT</name>
<dbReference type="InterPro" id="IPR036465">
    <property type="entry name" value="vWFA_dom_sf"/>
</dbReference>
<organism evidence="3 4">
    <name type="scientific">Sulfuriroseicoccus oceanibius</name>
    <dbReference type="NCBI Taxonomy" id="2707525"/>
    <lineage>
        <taxon>Bacteria</taxon>
        <taxon>Pseudomonadati</taxon>
        <taxon>Verrucomicrobiota</taxon>
        <taxon>Verrucomicrobiia</taxon>
        <taxon>Verrucomicrobiales</taxon>
        <taxon>Verrucomicrobiaceae</taxon>
        <taxon>Sulfuriroseicoccus</taxon>
    </lineage>
</organism>
<evidence type="ECO:0000259" key="2">
    <source>
        <dbReference type="Pfam" id="PF13519"/>
    </source>
</evidence>
<dbReference type="Pfam" id="PF13519">
    <property type="entry name" value="VWA_2"/>
    <property type="match status" value="1"/>
</dbReference>
<keyword evidence="4" id="KW-1185">Reference proteome</keyword>
<feature type="domain" description="Aerotolerance regulator N-terminal" evidence="1">
    <location>
        <begin position="10"/>
        <end position="82"/>
    </location>
</feature>
<proteinExistence type="predicted"/>
<sequence>MLSLGPLIINNPAGLWALLGVPALVMIHFLQRKLTRVPVSTGFLLDHIAFQSPEGSRFERFRSSLPFWLQLLAVLILAALLSGLDWRQTRPLRRVAIVMDGSASMAVSRERAADAVTSLLQSAAGDARLDITVTASDSERDVLYRGDQPQEVASALERWLPLEGTHDPADALRTARALVGDAGAVFFVTDQVPTEPLPYAAHFLAVGEAMDNVGITAVRVVGANENDRRIEAMLYQFGENETSVEWSVAFPELDRESTPRAVTIAAGGAVKVEAGLPPSVTRAVVVVRSSDGFALDNVAPVVVPQPKHLAVAASSEVDPAALAFWQRIVGALENVEWTSDATTADVTVRTRRSKSDGHSVLHLPASGERLPIRTEAITSAVHPLVDELNWQALAPRMRDGFTPASGSAPLLWQGEHPLAWIERDGGHRALVMNLNPDDASGVRDPSLVVLCARFLQRVRESLPRPESLLSETDVALKVVLPERAPQPGAKPPLYEWTVTPVGAAAQSVWLGAHDLRGLPTPRVPGWYALRDDAGTPVVDGAAWFSDTREMNFLNASSMSDVPADVFAAGTASDGVVGRDVSLILLALVALMLGLWYVMRGKDGREASEPSVLVTRAK</sequence>
<protein>
    <submittedName>
        <fullName evidence="3">VWA domain-containing protein</fullName>
    </submittedName>
</protein>
<accession>A0A6B3LC24</accession>
<feature type="domain" description="VWFA" evidence="2">
    <location>
        <begin position="95"/>
        <end position="190"/>
    </location>
</feature>
<gene>
    <name evidence="3" type="ORF">G3M56_000535</name>
</gene>
<evidence type="ECO:0000313" key="3">
    <source>
        <dbReference type="EMBL" id="QQL45109.1"/>
    </source>
</evidence>
<dbReference type="KEGG" id="soa:G3M56_000535"/>
<dbReference type="EMBL" id="CP066776">
    <property type="protein sequence ID" value="QQL45109.1"/>
    <property type="molecule type" value="Genomic_DNA"/>
</dbReference>
<evidence type="ECO:0000313" key="4">
    <source>
        <dbReference type="Proteomes" id="UP000475117"/>
    </source>
</evidence>
<dbReference type="InterPro" id="IPR024163">
    <property type="entry name" value="Aerotolerance_reg_N"/>
</dbReference>
<reference evidence="3 4" key="1">
    <citation type="submission" date="2020-12" db="EMBL/GenBank/DDBJ databases">
        <title>Sulforoseuscoccus oceanibium gen. nov., sp. nov., a representative of the phylum Verrucomicrobia with special cytoplasmic membrane, and proposal of Sulforoseuscoccusaceae fam. nov.</title>
        <authorList>
            <person name="Xi F."/>
        </authorList>
    </citation>
    <scope>NUCLEOTIDE SEQUENCE [LARGE SCALE GENOMIC DNA]</scope>
    <source>
        <strain evidence="3 4">T37</strain>
    </source>
</reference>
<dbReference type="SUPFAM" id="SSF53300">
    <property type="entry name" value="vWA-like"/>
    <property type="match status" value="1"/>
</dbReference>
<dbReference type="Pfam" id="PF07584">
    <property type="entry name" value="BatA"/>
    <property type="match status" value="1"/>
</dbReference>
<dbReference type="RefSeq" id="WP_164364988.1">
    <property type="nucleotide sequence ID" value="NZ_CP066776.1"/>
</dbReference>
<dbReference type="Gene3D" id="3.40.50.410">
    <property type="entry name" value="von Willebrand factor, type A domain"/>
    <property type="match status" value="1"/>
</dbReference>
<evidence type="ECO:0000259" key="1">
    <source>
        <dbReference type="Pfam" id="PF07584"/>
    </source>
</evidence>
<dbReference type="AlphaFoldDB" id="A0A6B3LC24"/>
<dbReference type="InterPro" id="IPR002035">
    <property type="entry name" value="VWF_A"/>
</dbReference>